<sequence length="78" mass="9151">MGVGQVIFSSVFTIKLKVYTRLHGIHNIKYSNKTRRGHRPNLLYKQTSVEPFHRFEIFSFGQRTYSLVRFATAVLFIT</sequence>
<evidence type="ECO:0000313" key="1">
    <source>
        <dbReference type="EMBL" id="JAH91358.1"/>
    </source>
</evidence>
<accession>A0A0E9WPH1</accession>
<dbReference type="AlphaFoldDB" id="A0A0E9WPH1"/>
<dbReference type="EMBL" id="GBXM01017219">
    <property type="protein sequence ID" value="JAH91358.1"/>
    <property type="molecule type" value="Transcribed_RNA"/>
</dbReference>
<proteinExistence type="predicted"/>
<protein>
    <submittedName>
        <fullName evidence="1">Uncharacterized protein</fullName>
    </submittedName>
</protein>
<reference evidence="1" key="1">
    <citation type="submission" date="2014-11" db="EMBL/GenBank/DDBJ databases">
        <authorList>
            <person name="Amaro Gonzalez C."/>
        </authorList>
    </citation>
    <scope>NUCLEOTIDE SEQUENCE</scope>
</reference>
<reference evidence="1" key="2">
    <citation type="journal article" date="2015" name="Fish Shellfish Immunol.">
        <title>Early steps in the European eel (Anguilla anguilla)-Vibrio vulnificus interaction in the gills: Role of the RtxA13 toxin.</title>
        <authorList>
            <person name="Callol A."/>
            <person name="Pajuelo D."/>
            <person name="Ebbesson L."/>
            <person name="Teles M."/>
            <person name="MacKenzie S."/>
            <person name="Amaro C."/>
        </authorList>
    </citation>
    <scope>NUCLEOTIDE SEQUENCE</scope>
</reference>
<name>A0A0E9WPH1_ANGAN</name>
<organism evidence="1">
    <name type="scientific">Anguilla anguilla</name>
    <name type="common">European freshwater eel</name>
    <name type="synonym">Muraena anguilla</name>
    <dbReference type="NCBI Taxonomy" id="7936"/>
    <lineage>
        <taxon>Eukaryota</taxon>
        <taxon>Metazoa</taxon>
        <taxon>Chordata</taxon>
        <taxon>Craniata</taxon>
        <taxon>Vertebrata</taxon>
        <taxon>Euteleostomi</taxon>
        <taxon>Actinopterygii</taxon>
        <taxon>Neopterygii</taxon>
        <taxon>Teleostei</taxon>
        <taxon>Anguilliformes</taxon>
        <taxon>Anguillidae</taxon>
        <taxon>Anguilla</taxon>
    </lineage>
</organism>